<accession>D5H4A3</accession>
<dbReference type="Pfam" id="PF01420">
    <property type="entry name" value="Methylase_S"/>
    <property type="match status" value="2"/>
</dbReference>
<dbReference type="Gene3D" id="3.90.220.20">
    <property type="entry name" value="DNA methylase specificity domains"/>
    <property type="match status" value="2"/>
</dbReference>
<geneLocation type="plasmid" evidence="7 8">
    <name>pSR56</name>
</geneLocation>
<dbReference type="PANTHER" id="PTHR30408">
    <property type="entry name" value="TYPE-1 RESTRICTION ENZYME ECOKI SPECIFICITY PROTEIN"/>
    <property type="match status" value="1"/>
</dbReference>
<evidence type="ECO:0000313" key="7">
    <source>
        <dbReference type="EMBL" id="CBH22743.1"/>
    </source>
</evidence>
<organism evidence="7 8">
    <name type="scientific">Salinibacter ruber (strain M8)</name>
    <dbReference type="NCBI Taxonomy" id="761659"/>
    <lineage>
        <taxon>Bacteria</taxon>
        <taxon>Pseudomonadati</taxon>
        <taxon>Rhodothermota</taxon>
        <taxon>Rhodothermia</taxon>
        <taxon>Rhodothermales</taxon>
        <taxon>Salinibacteraceae</taxon>
        <taxon>Salinibacter</taxon>
    </lineage>
</organism>
<reference evidence="8" key="2">
    <citation type="submission" date="2010-04" db="EMBL/GenBank/DDBJ databases">
        <title>Genome sequence of Salinibacter ruber M8.</title>
        <authorList>
            <consortium name="Genoscope"/>
        </authorList>
    </citation>
    <scope>NUCLEOTIDE SEQUENCE [LARGE SCALE GENOMIC DNA]</scope>
    <source>
        <strain evidence="8">M8</strain>
        <plasmid evidence="8">pSR56</plasmid>
    </source>
</reference>
<dbReference type="CDD" id="cd17245">
    <property type="entry name" value="RMtype1_S_TteMORF1547P-TRD2-CR2_Aco12261I-TRD1-CR1_like"/>
    <property type="match status" value="1"/>
</dbReference>
<reference evidence="7 8" key="1">
    <citation type="journal article" date="2010" name="ISME J.">
        <title>Fine-scale evolution: genomic, phenotypic and ecological differentiation in two coexisting Salinibacter ruber strains.</title>
        <authorList>
            <person name="Pena A."/>
            <person name="Teeling H."/>
            <person name="Huerta-Cepas J."/>
            <person name="Santos F."/>
            <person name="Yarza P."/>
            <person name="Brito-Echeverria J."/>
            <person name="Lucio M."/>
            <person name="Schmitt-Kopplin P."/>
            <person name="Meseguer I."/>
            <person name="Schenowitz C."/>
            <person name="Dossat C."/>
            <person name="Barbe V."/>
            <person name="Dopazo J."/>
            <person name="Rossello-Mora R."/>
            <person name="Schuler M."/>
            <person name="Glockner F.O."/>
            <person name="Amann R."/>
            <person name="Gabaldon T."/>
            <person name="Anton J."/>
        </authorList>
    </citation>
    <scope>NUCLEOTIDE SEQUENCE [LARGE SCALE GENOMIC DNA]</scope>
    <source>
        <strain evidence="7 8">M8</strain>
        <plasmid evidence="8">pSR56</plasmid>
    </source>
</reference>
<evidence type="ECO:0000256" key="5">
    <source>
        <dbReference type="SAM" id="MobiDB-lite"/>
    </source>
</evidence>
<dbReference type="GO" id="GO:0003677">
    <property type="term" value="F:DNA binding"/>
    <property type="evidence" value="ECO:0007669"/>
    <property type="project" value="UniProtKB-KW"/>
</dbReference>
<feature type="domain" description="Type I restriction modification DNA specificity" evidence="6">
    <location>
        <begin position="312"/>
        <end position="462"/>
    </location>
</feature>
<sequence length="494" mass="54918">MTMSDEPDFEMEVVRNDELDSAGSDSNSETPSHRGEGEADDSDSIAADSDSREQGGEMGRSGRSSGEDDGNQEVFGLGRVPDDWKIRSLPKVAVIEMGSSPPSATYNEEGEGLPFYQGNADFGHMKPKVSTWCSDPVKTADRDDVLISIRAPVGDLNIADEHCCIGRGLAALRPNGVNGLYLYYGLAQRSRWLARLASGSTFKSVSSADLEKVDLPVPPLPEQRKIASVLYAVDQAIQKTEAIIEQAQRVSRGLIEKLTMWGIGHSEFKKIDVTPKFLDVEVPRKWEKVSYAEVTENITYGFTNPMPESDYGRWRITAKDIREGKIHYDEAGKTTEEAYRERLTGKSRPEVGNVLVTKDGTLGRVGVVDRQGICINQSVASIRPKKEKITSEYLALTIKSPLVKKLIKSHNPQTTIGHIKISELAEWEFPLPPVEEQNEIVRIVDSVREKIQNERNKKQRLQRLKKGLMQDLLTGEVRTADRAIEVLEEVQAHG</sequence>
<evidence type="ECO:0000256" key="4">
    <source>
        <dbReference type="SAM" id="Coils"/>
    </source>
</evidence>
<evidence type="ECO:0000256" key="2">
    <source>
        <dbReference type="ARBA" id="ARBA00022747"/>
    </source>
</evidence>
<dbReference type="KEGG" id="srm:SRM_p56025"/>
<evidence type="ECO:0000313" key="8">
    <source>
        <dbReference type="Proteomes" id="UP000000933"/>
    </source>
</evidence>
<comment type="similarity">
    <text evidence="1">Belongs to the type-I restriction system S methylase family.</text>
</comment>
<keyword evidence="3" id="KW-0238">DNA-binding</keyword>
<dbReference type="InterPro" id="IPR044946">
    <property type="entry name" value="Restrct_endonuc_typeI_TRD_sf"/>
</dbReference>
<protein>
    <submittedName>
        <fullName evidence="7">Type I restriction-modification system, S subunit</fullName>
    </submittedName>
</protein>
<feature type="compositionally biased region" description="Acidic residues" evidence="5">
    <location>
        <begin position="1"/>
        <end position="11"/>
    </location>
</feature>
<dbReference type="CDD" id="cd17246">
    <property type="entry name" value="RMtype1_S_SonII-TRD2-CR2_like"/>
    <property type="match status" value="1"/>
</dbReference>
<keyword evidence="7" id="KW-0614">Plasmid</keyword>
<evidence type="ECO:0000256" key="3">
    <source>
        <dbReference type="ARBA" id="ARBA00023125"/>
    </source>
</evidence>
<dbReference type="REBASE" id="26118">
    <property type="entry name" value="S.SruM8ORF56026P"/>
</dbReference>
<dbReference type="PATRIC" id="fig|761659.10.peg.3404"/>
<evidence type="ECO:0000256" key="1">
    <source>
        <dbReference type="ARBA" id="ARBA00010923"/>
    </source>
</evidence>
<keyword evidence="4" id="KW-0175">Coiled coil</keyword>
<dbReference type="InterPro" id="IPR052021">
    <property type="entry name" value="Type-I_RS_S_subunit"/>
</dbReference>
<dbReference type="GO" id="GO:0009307">
    <property type="term" value="P:DNA restriction-modification system"/>
    <property type="evidence" value="ECO:0007669"/>
    <property type="project" value="UniProtKB-KW"/>
</dbReference>
<dbReference type="EMBL" id="FP565811">
    <property type="protein sequence ID" value="CBH22743.1"/>
    <property type="molecule type" value="Genomic_DNA"/>
</dbReference>
<dbReference type="Proteomes" id="UP000000933">
    <property type="component" value="Plasmid pSR56"/>
</dbReference>
<feature type="region of interest" description="Disordered" evidence="5">
    <location>
        <begin position="1"/>
        <end position="77"/>
    </location>
</feature>
<dbReference type="HOGENOM" id="CLU_021095_1_0_10"/>
<proteinExistence type="inferred from homology"/>
<name>D5H4A3_SALRM</name>
<feature type="domain" description="Type I restriction modification DNA specificity" evidence="6">
    <location>
        <begin position="81"/>
        <end position="246"/>
    </location>
</feature>
<evidence type="ECO:0000259" key="6">
    <source>
        <dbReference type="Pfam" id="PF01420"/>
    </source>
</evidence>
<dbReference type="PANTHER" id="PTHR30408:SF12">
    <property type="entry name" value="TYPE I RESTRICTION ENZYME MJAVIII SPECIFICITY SUBUNIT"/>
    <property type="match status" value="1"/>
</dbReference>
<dbReference type="AlphaFoldDB" id="D5H4A3"/>
<feature type="coiled-coil region" evidence="4">
    <location>
        <begin position="444"/>
        <end position="471"/>
    </location>
</feature>
<keyword evidence="2" id="KW-0680">Restriction system</keyword>
<gene>
    <name evidence="7" type="primary">hsdS</name>
    <name evidence="7" type="ORF">SRM_p56025</name>
</gene>
<dbReference type="SUPFAM" id="SSF116734">
    <property type="entry name" value="DNA methylase specificity domain"/>
    <property type="match status" value="2"/>
</dbReference>
<dbReference type="InterPro" id="IPR000055">
    <property type="entry name" value="Restrct_endonuc_typeI_TRD"/>
</dbReference>